<organism evidence="1 2">
    <name type="scientific">Enterococcus plantarum</name>
    <dbReference type="NCBI Taxonomy" id="1077675"/>
    <lineage>
        <taxon>Bacteria</taxon>
        <taxon>Bacillati</taxon>
        <taxon>Bacillota</taxon>
        <taxon>Bacilli</taxon>
        <taxon>Lactobacillales</taxon>
        <taxon>Enterococcaceae</taxon>
        <taxon>Enterococcus</taxon>
    </lineage>
</organism>
<sequence length="64" mass="7415">MISVGKYQAMLCKLENTDYSNEQLYNLSKMLLRILINKEKANDEIFDLLSSIYQKEGTTHGKND</sequence>
<accession>A0A2W3YZB0</accession>
<protein>
    <submittedName>
        <fullName evidence="1">Uncharacterized protein</fullName>
    </submittedName>
</protein>
<dbReference type="AlphaFoldDB" id="A0A2W3YZB0"/>
<evidence type="ECO:0000313" key="1">
    <source>
        <dbReference type="EMBL" id="PZL70330.1"/>
    </source>
</evidence>
<dbReference type="EMBL" id="PIEU01000115">
    <property type="protein sequence ID" value="PZL70330.1"/>
    <property type="molecule type" value="Genomic_DNA"/>
</dbReference>
<gene>
    <name evidence="1" type="ORF">CI088_15550</name>
</gene>
<reference evidence="1 2" key="1">
    <citation type="submission" date="2017-11" db="EMBL/GenBank/DDBJ databases">
        <title>Draft genome sequence of Enterococcus plantarum TRW2 strain isolated from lettuce.</title>
        <authorList>
            <person name="Kim E.B."/>
            <person name="Marco M.L."/>
            <person name="Williams T.R."/>
            <person name="You I.H."/>
        </authorList>
    </citation>
    <scope>NUCLEOTIDE SEQUENCE [LARGE SCALE GENOMIC DNA]</scope>
    <source>
        <strain evidence="1 2">TRW2</strain>
    </source>
</reference>
<dbReference type="RefSeq" id="WP_111248828.1">
    <property type="nucleotide sequence ID" value="NZ_PIEU01000115.1"/>
</dbReference>
<evidence type="ECO:0000313" key="2">
    <source>
        <dbReference type="Proteomes" id="UP000249828"/>
    </source>
</evidence>
<comment type="caution">
    <text evidence="1">The sequence shown here is derived from an EMBL/GenBank/DDBJ whole genome shotgun (WGS) entry which is preliminary data.</text>
</comment>
<name>A0A2W3YZB0_9ENTE</name>
<keyword evidence="2" id="KW-1185">Reference proteome</keyword>
<dbReference type="Proteomes" id="UP000249828">
    <property type="component" value="Unassembled WGS sequence"/>
</dbReference>
<dbReference type="STRING" id="1077675.BCR22_07245"/>
<proteinExistence type="predicted"/>